<gene>
    <name evidence="6" type="ORF">SAMN02745158_00680</name>
</gene>
<feature type="transmembrane region" description="Helical" evidence="5">
    <location>
        <begin position="77"/>
        <end position="95"/>
    </location>
</feature>
<name>A0A1M4U123_9CLOT</name>
<evidence type="ECO:0000256" key="1">
    <source>
        <dbReference type="ARBA" id="ARBA00004141"/>
    </source>
</evidence>
<feature type="transmembrane region" description="Helical" evidence="5">
    <location>
        <begin position="387"/>
        <end position="408"/>
    </location>
</feature>
<dbReference type="GO" id="GO:0022857">
    <property type="term" value="F:transmembrane transporter activity"/>
    <property type="evidence" value="ECO:0007669"/>
    <property type="project" value="InterPro"/>
</dbReference>
<feature type="transmembrane region" description="Helical" evidence="5">
    <location>
        <begin position="346"/>
        <end position="375"/>
    </location>
</feature>
<feature type="transmembrane region" description="Helical" evidence="5">
    <location>
        <begin position="116"/>
        <end position="134"/>
    </location>
</feature>
<dbReference type="PANTHER" id="PTHR10283">
    <property type="entry name" value="SOLUTE CARRIER FAMILY 13 MEMBER"/>
    <property type="match status" value="1"/>
</dbReference>
<keyword evidence="4 5" id="KW-0472">Membrane</keyword>
<protein>
    <submittedName>
        <fullName evidence="6">Anion transporter</fullName>
    </submittedName>
</protein>
<dbReference type="InterPro" id="IPR001898">
    <property type="entry name" value="SLC13A/DASS"/>
</dbReference>
<dbReference type="RefSeq" id="WP_072848986.1">
    <property type="nucleotide sequence ID" value="NZ_FQVI01000002.1"/>
</dbReference>
<feature type="transmembrane region" description="Helical" evidence="5">
    <location>
        <begin position="201"/>
        <end position="227"/>
    </location>
</feature>
<reference evidence="6 7" key="1">
    <citation type="submission" date="2016-11" db="EMBL/GenBank/DDBJ databases">
        <authorList>
            <person name="Jaros S."/>
            <person name="Januszkiewicz K."/>
            <person name="Wedrychowicz H."/>
        </authorList>
    </citation>
    <scope>NUCLEOTIDE SEQUENCE [LARGE SCALE GENOMIC DNA]</scope>
    <source>
        <strain evidence="6 7">DSM 17459</strain>
    </source>
</reference>
<evidence type="ECO:0000313" key="6">
    <source>
        <dbReference type="EMBL" id="SHE50472.1"/>
    </source>
</evidence>
<evidence type="ECO:0000256" key="4">
    <source>
        <dbReference type="ARBA" id="ARBA00023136"/>
    </source>
</evidence>
<feature type="transmembrane region" description="Helical" evidence="5">
    <location>
        <begin position="258"/>
        <end position="286"/>
    </location>
</feature>
<dbReference type="Pfam" id="PF00939">
    <property type="entry name" value="Na_sulph_symp"/>
    <property type="match status" value="1"/>
</dbReference>
<dbReference type="AlphaFoldDB" id="A0A1M4U123"/>
<dbReference type="GO" id="GO:0005886">
    <property type="term" value="C:plasma membrane"/>
    <property type="evidence" value="ECO:0007669"/>
    <property type="project" value="TreeGrafter"/>
</dbReference>
<dbReference type="STRING" id="1122155.SAMN02745158_00680"/>
<evidence type="ECO:0000256" key="3">
    <source>
        <dbReference type="ARBA" id="ARBA00022989"/>
    </source>
</evidence>
<feature type="transmembrane region" description="Helical" evidence="5">
    <location>
        <begin position="162"/>
        <end position="181"/>
    </location>
</feature>
<keyword evidence="2 5" id="KW-0812">Transmembrane</keyword>
<keyword evidence="7" id="KW-1185">Reference proteome</keyword>
<sequence length="458" mass="49428">MNKKRIGFFLGIAVAVIIYFLPLKGIEPAGQTCLALTLMTVVWWATQVAQSGYVGGIYLMALVIFKVAEPALVFKSWIGPTMFLIIGAYLIAGAVKDSGLGERIAYAFINKFVRSYKGIIVSIFVLTFIMSVLIPHPWPRAFLIMSVMAVVIQSAKMPKEDAVKIGFTVFAASVPVSLIFLTGDSTINPLAVANSGESLGWLGWFKVMGVPAIVASILTLILILILFKPTQEVHINLDEIHEKQKALGPLSGLEKRTAVWLVIAIVLWATDSIHGINIGWITLGVAMCMSMPVVGEVLTPKSWGQVPVHVLIFLTSAMAIGSVGGETGMNAWLADTILPSTVPSNLFVLAAFIAVISIVIHMFMGSVIAVMGVAIPALMAFTSPMGISPLATALFVYTAVASHYILPFHHLNMLVGQGEENGKYTQKECIRLGIPLIAVVFIVTVLIEVPWWKIIGLL</sequence>
<feature type="transmembrane region" description="Helical" evidence="5">
    <location>
        <begin position="6"/>
        <end position="23"/>
    </location>
</feature>
<feature type="transmembrane region" description="Helical" evidence="5">
    <location>
        <begin position="306"/>
        <end position="325"/>
    </location>
</feature>
<evidence type="ECO:0000256" key="2">
    <source>
        <dbReference type="ARBA" id="ARBA00022692"/>
    </source>
</evidence>
<comment type="subcellular location">
    <subcellularLocation>
        <location evidence="1">Membrane</location>
        <topology evidence="1">Multi-pass membrane protein</topology>
    </subcellularLocation>
</comment>
<organism evidence="6 7">
    <name type="scientific">Lactonifactor longoviformis DSM 17459</name>
    <dbReference type="NCBI Taxonomy" id="1122155"/>
    <lineage>
        <taxon>Bacteria</taxon>
        <taxon>Bacillati</taxon>
        <taxon>Bacillota</taxon>
        <taxon>Clostridia</taxon>
        <taxon>Eubacteriales</taxon>
        <taxon>Clostridiaceae</taxon>
        <taxon>Lactonifactor</taxon>
    </lineage>
</organism>
<proteinExistence type="predicted"/>
<dbReference type="Proteomes" id="UP000184245">
    <property type="component" value="Unassembled WGS sequence"/>
</dbReference>
<keyword evidence="3 5" id="KW-1133">Transmembrane helix</keyword>
<dbReference type="EMBL" id="FQVI01000002">
    <property type="protein sequence ID" value="SHE50472.1"/>
    <property type="molecule type" value="Genomic_DNA"/>
</dbReference>
<feature type="transmembrane region" description="Helical" evidence="5">
    <location>
        <begin position="429"/>
        <end position="452"/>
    </location>
</feature>
<feature type="transmembrane region" description="Helical" evidence="5">
    <location>
        <begin position="35"/>
        <end position="65"/>
    </location>
</feature>
<accession>A0A1M4U123</accession>
<evidence type="ECO:0000313" key="7">
    <source>
        <dbReference type="Proteomes" id="UP000184245"/>
    </source>
</evidence>
<dbReference type="OrthoDB" id="5460483at2"/>
<evidence type="ECO:0000256" key="5">
    <source>
        <dbReference type="SAM" id="Phobius"/>
    </source>
</evidence>